<dbReference type="AlphaFoldDB" id="A0A131Z8K9"/>
<feature type="region of interest" description="Disordered" evidence="1">
    <location>
        <begin position="68"/>
        <end position="107"/>
    </location>
</feature>
<reference evidence="2" key="1">
    <citation type="journal article" date="2016" name="Ticks Tick Borne Dis.">
        <title>De novo assembly and annotation of the salivary gland transcriptome of Rhipicephalus appendiculatus male and female ticks during blood feeding.</title>
        <authorList>
            <person name="de Castro M.H."/>
            <person name="de Klerk D."/>
            <person name="Pienaar R."/>
            <person name="Latif A.A."/>
            <person name="Rees D.J."/>
            <person name="Mans B.J."/>
        </authorList>
    </citation>
    <scope>NUCLEOTIDE SEQUENCE</scope>
    <source>
        <tissue evidence="2">Salivary glands</tissue>
    </source>
</reference>
<organism evidence="2">
    <name type="scientific">Rhipicephalus appendiculatus</name>
    <name type="common">Brown ear tick</name>
    <dbReference type="NCBI Taxonomy" id="34631"/>
    <lineage>
        <taxon>Eukaryota</taxon>
        <taxon>Metazoa</taxon>
        <taxon>Ecdysozoa</taxon>
        <taxon>Arthropoda</taxon>
        <taxon>Chelicerata</taxon>
        <taxon>Arachnida</taxon>
        <taxon>Acari</taxon>
        <taxon>Parasitiformes</taxon>
        <taxon>Ixodida</taxon>
        <taxon>Ixodoidea</taxon>
        <taxon>Ixodidae</taxon>
        <taxon>Rhipicephalinae</taxon>
        <taxon>Rhipicephalus</taxon>
        <taxon>Rhipicephalus</taxon>
    </lineage>
</organism>
<dbReference type="EMBL" id="GEDV01000868">
    <property type="protein sequence ID" value="JAP87689.1"/>
    <property type="molecule type" value="Transcribed_RNA"/>
</dbReference>
<name>A0A131Z8K9_RHIAP</name>
<feature type="non-terminal residue" evidence="2">
    <location>
        <position position="1"/>
    </location>
</feature>
<proteinExistence type="predicted"/>
<accession>A0A131Z8K9</accession>
<evidence type="ECO:0000313" key="2">
    <source>
        <dbReference type="EMBL" id="JAP87689.1"/>
    </source>
</evidence>
<sequence>PQQPQQQPYGRDDMVGALANANAALIVCCSSNTMLPVNNADVYQDPGAACVQRPVTTNFVVGIVNASDANETSSTSSSTTTATSSSSTTAKSRRKSRTRSSDKKCTR</sequence>
<evidence type="ECO:0000256" key="1">
    <source>
        <dbReference type="SAM" id="MobiDB-lite"/>
    </source>
</evidence>
<feature type="compositionally biased region" description="Low complexity" evidence="1">
    <location>
        <begin position="72"/>
        <end position="90"/>
    </location>
</feature>
<protein>
    <submittedName>
        <fullName evidence="2">Uncharacterized protein</fullName>
    </submittedName>
</protein>